<gene>
    <name evidence="6" type="ORF">PVAP13_2NG292403</name>
</gene>
<keyword evidence="7" id="KW-1185">Reference proteome</keyword>
<evidence type="ECO:0000256" key="2">
    <source>
        <dbReference type="ARBA" id="ARBA00022801"/>
    </source>
</evidence>
<dbReference type="PANTHER" id="PTHR23044">
    <property type="entry name" value="3'-5' EXONUCLEASE ERI1-RELATED"/>
    <property type="match status" value="1"/>
</dbReference>
<dbReference type="InterPro" id="IPR013520">
    <property type="entry name" value="Ribonucl_H"/>
</dbReference>
<feature type="region of interest" description="Disordered" evidence="4">
    <location>
        <begin position="246"/>
        <end position="267"/>
    </location>
</feature>
<dbReference type="InterPro" id="IPR036397">
    <property type="entry name" value="RNaseH_sf"/>
</dbReference>
<feature type="domain" description="Exonuclease" evidence="5">
    <location>
        <begin position="80"/>
        <end position="241"/>
    </location>
</feature>
<evidence type="ECO:0000256" key="4">
    <source>
        <dbReference type="SAM" id="MobiDB-lite"/>
    </source>
</evidence>
<keyword evidence="1" id="KW-0540">Nuclease</keyword>
<sequence>MALQQQQNLPRAATAAHGMRCLPSTAAAFIPANPAARGAMAQRQSLPPPSTAAQGKHRHSSATASRPVGPAARGTTEFDYFVVIDFEATCERDSRIYPQEIIEFPTVLVNAATGGLLSLFRIYVRPRHHPRLTEFCSELTGIRQDQVDGSVDLEQALAMHDAWLNEAGAAKNRLAVVTWGDWDCRTMLEIPFEAVFGAGRRNLQEAVAEAGLQWNGRLHCGLDDAHNTAGLLAELMRRGVTISITGSLAPPPQPEQQQQQQPQLQPQQAPVNHSLSSCFSGAVAADCYCYCGMAIRRGVTRTSLHRMRVMATSGPMQGHCFFICGNWTPSLGAVCPFFVWAAWPDCRPSGLHRVFVNLH</sequence>
<organism evidence="6 7">
    <name type="scientific">Panicum virgatum</name>
    <name type="common">Blackwell switchgrass</name>
    <dbReference type="NCBI Taxonomy" id="38727"/>
    <lineage>
        <taxon>Eukaryota</taxon>
        <taxon>Viridiplantae</taxon>
        <taxon>Streptophyta</taxon>
        <taxon>Embryophyta</taxon>
        <taxon>Tracheophyta</taxon>
        <taxon>Spermatophyta</taxon>
        <taxon>Magnoliopsida</taxon>
        <taxon>Liliopsida</taxon>
        <taxon>Poales</taxon>
        <taxon>Poaceae</taxon>
        <taxon>PACMAD clade</taxon>
        <taxon>Panicoideae</taxon>
        <taxon>Panicodae</taxon>
        <taxon>Paniceae</taxon>
        <taxon>Panicinae</taxon>
        <taxon>Panicum</taxon>
        <taxon>Panicum sect. Hiantes</taxon>
    </lineage>
</organism>
<dbReference type="Proteomes" id="UP000823388">
    <property type="component" value="Chromosome 2N"/>
</dbReference>
<dbReference type="SMART" id="SM00479">
    <property type="entry name" value="EXOIII"/>
    <property type="match status" value="1"/>
</dbReference>
<dbReference type="GO" id="GO:0000175">
    <property type="term" value="F:3'-5'-RNA exonuclease activity"/>
    <property type="evidence" value="ECO:0007669"/>
    <property type="project" value="InterPro"/>
</dbReference>
<accession>A0A8T0VJK4</accession>
<dbReference type="EMBL" id="CM029040">
    <property type="protein sequence ID" value="KAG2633816.1"/>
    <property type="molecule type" value="Genomic_DNA"/>
</dbReference>
<feature type="compositionally biased region" description="Low complexity" evidence="4">
    <location>
        <begin position="255"/>
        <end position="267"/>
    </location>
</feature>
<keyword evidence="2" id="KW-0378">Hydrolase</keyword>
<dbReference type="Gene3D" id="3.30.420.10">
    <property type="entry name" value="Ribonuclease H-like superfamily/Ribonuclease H"/>
    <property type="match status" value="1"/>
</dbReference>
<comment type="caution">
    <text evidence="6">The sequence shown here is derived from an EMBL/GenBank/DDBJ whole genome shotgun (WGS) entry which is preliminary data.</text>
</comment>
<dbReference type="InterPro" id="IPR047201">
    <property type="entry name" value="ERI-1_3'hExo-like"/>
</dbReference>
<dbReference type="InterPro" id="IPR012337">
    <property type="entry name" value="RNaseH-like_sf"/>
</dbReference>
<name>A0A8T0VJK4_PANVG</name>
<evidence type="ECO:0000313" key="7">
    <source>
        <dbReference type="Proteomes" id="UP000823388"/>
    </source>
</evidence>
<reference evidence="6" key="1">
    <citation type="submission" date="2020-05" db="EMBL/GenBank/DDBJ databases">
        <title>WGS assembly of Panicum virgatum.</title>
        <authorList>
            <person name="Lovell J.T."/>
            <person name="Jenkins J."/>
            <person name="Shu S."/>
            <person name="Juenger T.E."/>
            <person name="Schmutz J."/>
        </authorList>
    </citation>
    <scope>NUCLEOTIDE SEQUENCE</scope>
    <source>
        <strain evidence="6">AP13</strain>
    </source>
</reference>
<protein>
    <recommendedName>
        <fullName evidence="5">Exonuclease domain-containing protein</fullName>
    </recommendedName>
</protein>
<evidence type="ECO:0000313" key="6">
    <source>
        <dbReference type="EMBL" id="KAG2633816.1"/>
    </source>
</evidence>
<keyword evidence="3" id="KW-0269">Exonuclease</keyword>
<dbReference type="AlphaFoldDB" id="A0A8T0VJK4"/>
<dbReference type="CDD" id="cd06133">
    <property type="entry name" value="ERI-1_3'hExo_like"/>
    <property type="match status" value="1"/>
</dbReference>
<evidence type="ECO:0000259" key="5">
    <source>
        <dbReference type="SMART" id="SM00479"/>
    </source>
</evidence>
<dbReference type="PANTHER" id="PTHR23044:SF60">
    <property type="entry name" value="OS01G0618000 PROTEIN"/>
    <property type="match status" value="1"/>
</dbReference>
<dbReference type="GO" id="GO:0003676">
    <property type="term" value="F:nucleic acid binding"/>
    <property type="evidence" value="ECO:0007669"/>
    <property type="project" value="InterPro"/>
</dbReference>
<dbReference type="Pfam" id="PF00929">
    <property type="entry name" value="RNase_T"/>
    <property type="match status" value="1"/>
</dbReference>
<dbReference type="InterPro" id="IPR051274">
    <property type="entry name" value="3-5_Exoribonuclease"/>
</dbReference>
<proteinExistence type="predicted"/>
<feature type="region of interest" description="Disordered" evidence="4">
    <location>
        <begin position="38"/>
        <end position="70"/>
    </location>
</feature>
<dbReference type="SUPFAM" id="SSF53098">
    <property type="entry name" value="Ribonuclease H-like"/>
    <property type="match status" value="1"/>
</dbReference>
<evidence type="ECO:0000256" key="1">
    <source>
        <dbReference type="ARBA" id="ARBA00022722"/>
    </source>
</evidence>
<evidence type="ECO:0000256" key="3">
    <source>
        <dbReference type="ARBA" id="ARBA00022839"/>
    </source>
</evidence>